<dbReference type="AlphaFoldDB" id="A0A7S5YCD5"/>
<reference evidence="1" key="1">
    <citation type="submission" date="2019-12" db="EMBL/GenBank/DDBJ databases">
        <title>Compelete sequence of pSE5369-NR.</title>
        <authorList>
            <person name="Zhou D."/>
        </authorList>
    </citation>
    <scope>NUCLEOTIDE SEQUENCE</scope>
    <source>
        <strain evidence="1">SE5369</strain>
        <plasmid evidence="1">pSE5369-NR</plasmid>
    </source>
</reference>
<accession>A0A7S5YCD5</accession>
<dbReference type="EMBL" id="MN894889">
    <property type="protein sequence ID" value="QLG05491.1"/>
    <property type="molecule type" value="Genomic_DNA"/>
</dbReference>
<organism evidence="1">
    <name type="scientific">Pseudomonas aeruginosa</name>
    <dbReference type="NCBI Taxonomy" id="287"/>
    <lineage>
        <taxon>Bacteria</taxon>
        <taxon>Pseudomonadati</taxon>
        <taxon>Pseudomonadota</taxon>
        <taxon>Gammaproteobacteria</taxon>
        <taxon>Pseudomonadales</taxon>
        <taxon>Pseudomonadaceae</taxon>
        <taxon>Pseudomonas</taxon>
    </lineage>
</organism>
<sequence length="59" mass="6606">MSVEAHVTIAADFPRVGQGERRDIKVCAWDRRIADVHAQLAGGNRRITARYQCCHARTA</sequence>
<keyword evidence="1" id="KW-0614">Plasmid</keyword>
<proteinExistence type="predicted"/>
<protein>
    <submittedName>
        <fullName evidence="1">Uncharacterized protein</fullName>
    </submittedName>
</protein>
<evidence type="ECO:0000313" key="1">
    <source>
        <dbReference type="EMBL" id="QLG05491.1"/>
    </source>
</evidence>
<geneLocation type="plasmid" evidence="1">
    <name>pSE5369-NR</name>
</geneLocation>
<name>A0A7S5YCD5_PSEAI</name>